<dbReference type="OrthoDB" id="3362246at2759"/>
<dbReference type="EMBL" id="NBSH01000007">
    <property type="protein sequence ID" value="ORX36738.1"/>
    <property type="molecule type" value="Genomic_DNA"/>
</dbReference>
<dbReference type="GeneID" id="33560759"/>
<organism evidence="3 4">
    <name type="scientific">Kockovaella imperatae</name>
    <dbReference type="NCBI Taxonomy" id="4999"/>
    <lineage>
        <taxon>Eukaryota</taxon>
        <taxon>Fungi</taxon>
        <taxon>Dikarya</taxon>
        <taxon>Basidiomycota</taxon>
        <taxon>Agaricomycotina</taxon>
        <taxon>Tremellomycetes</taxon>
        <taxon>Tremellales</taxon>
        <taxon>Cuniculitremaceae</taxon>
        <taxon>Kockovaella</taxon>
    </lineage>
</organism>
<name>A0A1Y1UFD5_9TREE</name>
<dbReference type="STRING" id="4999.A0A1Y1UFD5"/>
<proteinExistence type="predicted"/>
<dbReference type="Proteomes" id="UP000193218">
    <property type="component" value="Unassembled WGS sequence"/>
</dbReference>
<dbReference type="RefSeq" id="XP_021870807.1">
    <property type="nucleotide sequence ID" value="XM_022018950.1"/>
</dbReference>
<accession>A0A1Y1UFD5</accession>
<sequence>MLARSLLLTALAGSSMAQLLVNTISSLIVCQPALITWSGGTAPYFLAVIPGGDPSGIALKNFPQQSGTQLTWDVDIAAGTSVTIKITDSSGAVNYNSQVTIQPGSTTACIGQDDASGGAAAGAAAASGASGDSTVSGTSAGSVVVSSAVASGSSAAAASRSSASAANAVAAQSASGSRPASASTSRTPSSSNSAASGSTTSGAALPLAISNKATPLIAVIGAVAAMIV</sequence>
<evidence type="ECO:0000256" key="2">
    <source>
        <dbReference type="SAM" id="SignalP"/>
    </source>
</evidence>
<evidence type="ECO:0008006" key="5">
    <source>
        <dbReference type="Google" id="ProtNLM"/>
    </source>
</evidence>
<gene>
    <name evidence="3" type="ORF">BD324DRAFT_675232</name>
</gene>
<dbReference type="InParanoid" id="A0A1Y1UFD5"/>
<feature type="region of interest" description="Disordered" evidence="1">
    <location>
        <begin position="174"/>
        <end position="198"/>
    </location>
</feature>
<comment type="caution">
    <text evidence="3">The sequence shown here is derived from an EMBL/GenBank/DDBJ whole genome shotgun (WGS) entry which is preliminary data.</text>
</comment>
<feature type="signal peptide" evidence="2">
    <location>
        <begin position="1"/>
        <end position="17"/>
    </location>
</feature>
<keyword evidence="2" id="KW-0732">Signal</keyword>
<evidence type="ECO:0000313" key="4">
    <source>
        <dbReference type="Proteomes" id="UP000193218"/>
    </source>
</evidence>
<protein>
    <recommendedName>
        <fullName evidence="5">Ser-Thr-rich glycosyl-phosphatidyl-inositol-anchored membrane family-domain-containing protein</fullName>
    </recommendedName>
</protein>
<dbReference type="PANTHER" id="PTHR37487:SF2">
    <property type="entry name" value="EXPRESSED PROTEIN"/>
    <property type="match status" value="1"/>
</dbReference>
<keyword evidence="4" id="KW-1185">Reference proteome</keyword>
<reference evidence="3 4" key="1">
    <citation type="submission" date="2017-03" db="EMBL/GenBank/DDBJ databases">
        <title>Widespread Adenine N6-methylation of Active Genes in Fungi.</title>
        <authorList>
            <consortium name="DOE Joint Genome Institute"/>
            <person name="Mondo S.J."/>
            <person name="Dannebaum R.O."/>
            <person name="Kuo R.C."/>
            <person name="Louie K.B."/>
            <person name="Bewick A.J."/>
            <person name="Labutti K."/>
            <person name="Haridas S."/>
            <person name="Kuo A."/>
            <person name="Salamov A."/>
            <person name="Ahrendt S.R."/>
            <person name="Lau R."/>
            <person name="Bowen B.P."/>
            <person name="Lipzen A."/>
            <person name="Sullivan W."/>
            <person name="Andreopoulos W.B."/>
            <person name="Clum A."/>
            <person name="Lindquist E."/>
            <person name="Daum C."/>
            <person name="Northen T.R."/>
            <person name="Ramamoorthy G."/>
            <person name="Schmitz R.J."/>
            <person name="Gryganskyi A."/>
            <person name="Culley D."/>
            <person name="Magnuson J."/>
            <person name="James T.Y."/>
            <person name="O'Malley M.A."/>
            <person name="Stajich J.E."/>
            <person name="Spatafora J.W."/>
            <person name="Visel A."/>
            <person name="Grigoriev I.V."/>
        </authorList>
    </citation>
    <scope>NUCLEOTIDE SEQUENCE [LARGE SCALE GENOMIC DNA]</scope>
    <source>
        <strain evidence="3 4">NRRL Y-17943</strain>
    </source>
</reference>
<dbReference type="PANTHER" id="PTHR37487">
    <property type="entry name" value="CHROMOSOME 1, WHOLE GENOME SHOTGUN SEQUENCE"/>
    <property type="match status" value="1"/>
</dbReference>
<evidence type="ECO:0000313" key="3">
    <source>
        <dbReference type="EMBL" id="ORX36738.1"/>
    </source>
</evidence>
<evidence type="ECO:0000256" key="1">
    <source>
        <dbReference type="SAM" id="MobiDB-lite"/>
    </source>
</evidence>
<dbReference type="AlphaFoldDB" id="A0A1Y1UFD5"/>
<feature type="chain" id="PRO_5012010939" description="Ser-Thr-rich glycosyl-phosphatidyl-inositol-anchored membrane family-domain-containing protein" evidence="2">
    <location>
        <begin position="18"/>
        <end position="228"/>
    </location>
</feature>